<dbReference type="Proteomes" id="UP000094761">
    <property type="component" value="Unassembled WGS sequence"/>
</dbReference>
<reference evidence="1" key="2">
    <citation type="submission" date="2022-11" db="EMBL/GenBank/DDBJ databases">
        <title>Role of the vibriolysin VemA secreted by the emergent pathogen Vibrio europaeus in the colonization of Manila clam mucus.</title>
        <authorList>
            <person name="Martinez C."/>
            <person name="Rodriguez S."/>
            <person name="Vences A."/>
            <person name="Barja J.L."/>
            <person name="Toranzo A.E."/>
            <person name="Dubert J."/>
        </authorList>
    </citation>
    <scope>NUCLEOTIDE SEQUENCE</scope>
    <source>
        <strain evidence="1">3454</strain>
    </source>
</reference>
<gene>
    <name evidence="2" type="ORF">AZ468_21815</name>
    <name evidence="1" type="ORF">OPW20_02920</name>
</gene>
<sequence length="145" mass="16099">MKKLFLIATFVGFGIFVVVGQQSQLFGSSNPDTFPKLPSQPDFTVSHEFDGQWIGRRVDVSGNNMCSKTTITGTVAEGFAQFILTYNGTPLKGWIDSSEGELVLYATNNQWDYRFTGKAGGNRISGEWHLKNGICKGSWYLEKQS</sequence>
<organism evidence="2 3">
    <name type="scientific">Vibrio europaeus</name>
    <dbReference type="NCBI Taxonomy" id="300876"/>
    <lineage>
        <taxon>Bacteria</taxon>
        <taxon>Pseudomonadati</taxon>
        <taxon>Pseudomonadota</taxon>
        <taxon>Gammaproteobacteria</taxon>
        <taxon>Vibrionales</taxon>
        <taxon>Vibrionaceae</taxon>
        <taxon>Vibrio</taxon>
        <taxon>Vibrio oreintalis group</taxon>
    </lineage>
</organism>
<reference evidence="2 3" key="1">
    <citation type="submission" date="2016-03" db="EMBL/GenBank/DDBJ databases">
        <title>Draft genome sequence of the Vibrio tubiashii subs. europaeus.</title>
        <authorList>
            <person name="Spinard E."/>
            <person name="Dubert J."/>
            <person name="Nelson D.R."/>
            <person name="Barja J.L."/>
        </authorList>
    </citation>
    <scope>NUCLEOTIDE SEQUENCE [LARGE SCALE GENOMIC DNA]</scope>
    <source>
        <strain evidence="3">PP-638</strain>
        <strain evidence="2">PP2-638</strain>
    </source>
</reference>
<evidence type="ECO:0000313" key="2">
    <source>
        <dbReference type="EMBL" id="OAM98156.1"/>
    </source>
</evidence>
<accession>A0A178J9R6</accession>
<dbReference type="Proteomes" id="UP001150001">
    <property type="component" value="Unassembled WGS sequence"/>
</dbReference>
<dbReference type="OrthoDB" id="5881038at2"/>
<evidence type="ECO:0000313" key="3">
    <source>
        <dbReference type="Proteomes" id="UP000094761"/>
    </source>
</evidence>
<protein>
    <submittedName>
        <fullName evidence="2">Uncharacterized protein</fullName>
    </submittedName>
</protein>
<name>A0A178J9R6_9VIBR</name>
<evidence type="ECO:0000313" key="4">
    <source>
        <dbReference type="Proteomes" id="UP001150001"/>
    </source>
</evidence>
<dbReference type="AlphaFoldDB" id="A0A178J9R6"/>
<keyword evidence="4" id="KW-1185">Reference proteome</keyword>
<dbReference type="EMBL" id="JAPFIT010000010">
    <property type="protein sequence ID" value="MDC5739000.1"/>
    <property type="molecule type" value="Genomic_DNA"/>
</dbReference>
<evidence type="ECO:0000313" key="1">
    <source>
        <dbReference type="EMBL" id="MDC5739000.1"/>
    </source>
</evidence>
<comment type="caution">
    <text evidence="2">The sequence shown here is derived from an EMBL/GenBank/DDBJ whole genome shotgun (WGS) entry which is preliminary data.</text>
</comment>
<dbReference type="GeneID" id="78078370"/>
<proteinExistence type="predicted"/>
<dbReference type="EMBL" id="LUAX01000007">
    <property type="protein sequence ID" value="OAM98156.1"/>
    <property type="molecule type" value="Genomic_DNA"/>
</dbReference>
<dbReference type="RefSeq" id="WP_069669304.1">
    <property type="nucleotide sequence ID" value="NZ_JAPFIM010000018.1"/>
</dbReference>